<sequence length="152" mass="16349">MSITIAAPEGLPYVGAALLSSAFLVAGQLIIVTGRRKAAGIRHPQLYAEQAEAEKSVHAYRFNCAQRAHLNTLEYLPLLYLTTCLTATKLPILAASLCGTWVFARVFYTRGYVSDNPEKRVWGAESSIVVLAGLLVSATYSVGTAVLAQLGY</sequence>
<evidence type="ECO:0000256" key="1">
    <source>
        <dbReference type="ARBA" id="ARBA00004141"/>
    </source>
</evidence>
<keyword evidence="7" id="KW-1185">Reference proteome</keyword>
<dbReference type="Pfam" id="PF01124">
    <property type="entry name" value="MAPEG"/>
    <property type="match status" value="1"/>
</dbReference>
<evidence type="ECO:0000256" key="3">
    <source>
        <dbReference type="ARBA" id="ARBA00022989"/>
    </source>
</evidence>
<dbReference type="SUPFAM" id="SSF161084">
    <property type="entry name" value="MAPEG domain-like"/>
    <property type="match status" value="1"/>
</dbReference>
<organism evidence="6 7">
    <name type="scientific">Gymnopus androsaceus JB14</name>
    <dbReference type="NCBI Taxonomy" id="1447944"/>
    <lineage>
        <taxon>Eukaryota</taxon>
        <taxon>Fungi</taxon>
        <taxon>Dikarya</taxon>
        <taxon>Basidiomycota</taxon>
        <taxon>Agaricomycotina</taxon>
        <taxon>Agaricomycetes</taxon>
        <taxon>Agaricomycetidae</taxon>
        <taxon>Agaricales</taxon>
        <taxon>Marasmiineae</taxon>
        <taxon>Omphalotaceae</taxon>
        <taxon>Gymnopus</taxon>
    </lineage>
</organism>
<dbReference type="InterPro" id="IPR050997">
    <property type="entry name" value="MAPEG"/>
</dbReference>
<keyword evidence="3 5" id="KW-1133">Transmembrane helix</keyword>
<dbReference type="InterPro" id="IPR001129">
    <property type="entry name" value="Membr-assoc_MAPEG"/>
</dbReference>
<evidence type="ECO:0000256" key="4">
    <source>
        <dbReference type="ARBA" id="ARBA00023136"/>
    </source>
</evidence>
<feature type="transmembrane region" description="Helical" evidence="5">
    <location>
        <begin position="12"/>
        <end position="32"/>
    </location>
</feature>
<dbReference type="PANTHER" id="PTHR10250:SF26">
    <property type="entry name" value="GLUTATHIONE S-TRANSFERASE 3, MITOCHONDRIAL"/>
    <property type="match status" value="1"/>
</dbReference>
<dbReference type="AlphaFoldDB" id="A0A6A4I3U6"/>
<reference evidence="6" key="1">
    <citation type="journal article" date="2019" name="Environ. Microbiol.">
        <title>Fungal ecological strategies reflected in gene transcription - a case study of two litter decomposers.</title>
        <authorList>
            <person name="Barbi F."/>
            <person name="Kohler A."/>
            <person name="Barry K."/>
            <person name="Baskaran P."/>
            <person name="Daum C."/>
            <person name="Fauchery L."/>
            <person name="Ihrmark K."/>
            <person name="Kuo A."/>
            <person name="LaButti K."/>
            <person name="Lipzen A."/>
            <person name="Morin E."/>
            <person name="Grigoriev I.V."/>
            <person name="Henrissat B."/>
            <person name="Lindahl B."/>
            <person name="Martin F."/>
        </authorList>
    </citation>
    <scope>NUCLEOTIDE SEQUENCE</scope>
    <source>
        <strain evidence="6">JB14</strain>
    </source>
</reference>
<name>A0A6A4I3U6_9AGAR</name>
<keyword evidence="4 5" id="KW-0472">Membrane</keyword>
<comment type="subcellular location">
    <subcellularLocation>
        <location evidence="1">Membrane</location>
        <topology evidence="1">Multi-pass membrane protein</topology>
    </subcellularLocation>
</comment>
<dbReference type="GO" id="GO:0005635">
    <property type="term" value="C:nuclear envelope"/>
    <property type="evidence" value="ECO:0007669"/>
    <property type="project" value="TreeGrafter"/>
</dbReference>
<dbReference type="Gene3D" id="1.20.120.550">
    <property type="entry name" value="Membrane associated eicosanoid/glutathione metabolism-like domain"/>
    <property type="match status" value="1"/>
</dbReference>
<evidence type="ECO:0000313" key="7">
    <source>
        <dbReference type="Proteomes" id="UP000799118"/>
    </source>
</evidence>
<feature type="transmembrane region" description="Helical" evidence="5">
    <location>
        <begin position="90"/>
        <end position="108"/>
    </location>
</feature>
<dbReference type="Proteomes" id="UP000799118">
    <property type="component" value="Unassembled WGS sequence"/>
</dbReference>
<gene>
    <name evidence="6" type="ORF">BT96DRAFT_411837</name>
</gene>
<dbReference type="PANTHER" id="PTHR10250">
    <property type="entry name" value="MICROSOMAL GLUTATHIONE S-TRANSFERASE"/>
    <property type="match status" value="1"/>
</dbReference>
<dbReference type="OrthoDB" id="410651at2759"/>
<evidence type="ECO:0000313" key="6">
    <source>
        <dbReference type="EMBL" id="KAE9404633.1"/>
    </source>
</evidence>
<accession>A0A6A4I3U6</accession>
<evidence type="ECO:0000256" key="5">
    <source>
        <dbReference type="SAM" id="Phobius"/>
    </source>
</evidence>
<dbReference type="EMBL" id="ML769415">
    <property type="protein sequence ID" value="KAE9404633.1"/>
    <property type="molecule type" value="Genomic_DNA"/>
</dbReference>
<dbReference type="GO" id="GO:0005783">
    <property type="term" value="C:endoplasmic reticulum"/>
    <property type="evidence" value="ECO:0007669"/>
    <property type="project" value="TreeGrafter"/>
</dbReference>
<keyword evidence="2 5" id="KW-0812">Transmembrane</keyword>
<proteinExistence type="predicted"/>
<protein>
    <submittedName>
        <fullName evidence="6">Membrane-associated proteins in eicosanoid and glutathione metabolism</fullName>
    </submittedName>
</protein>
<feature type="transmembrane region" description="Helical" evidence="5">
    <location>
        <begin position="128"/>
        <end position="148"/>
    </location>
</feature>
<dbReference type="GO" id="GO:0016020">
    <property type="term" value="C:membrane"/>
    <property type="evidence" value="ECO:0007669"/>
    <property type="project" value="UniProtKB-SubCell"/>
</dbReference>
<dbReference type="InterPro" id="IPR023352">
    <property type="entry name" value="MAPEG-like_dom_sf"/>
</dbReference>
<evidence type="ECO:0000256" key="2">
    <source>
        <dbReference type="ARBA" id="ARBA00022692"/>
    </source>
</evidence>
<dbReference type="GO" id="GO:0004602">
    <property type="term" value="F:glutathione peroxidase activity"/>
    <property type="evidence" value="ECO:0007669"/>
    <property type="project" value="TreeGrafter"/>
</dbReference>
<dbReference type="GO" id="GO:0004364">
    <property type="term" value="F:glutathione transferase activity"/>
    <property type="evidence" value="ECO:0007669"/>
    <property type="project" value="TreeGrafter"/>
</dbReference>